<gene>
    <name evidence="2" type="ORF">FHW16_000911</name>
</gene>
<reference evidence="2 3" key="1">
    <citation type="submission" date="2020-07" db="EMBL/GenBank/DDBJ databases">
        <title>Genomic Encyclopedia of Type Strains, Phase IV (KMG-V): Genome sequencing to study the core and pangenomes of soil and plant-associated prokaryotes.</title>
        <authorList>
            <person name="Whitman W."/>
        </authorList>
    </citation>
    <scope>NUCLEOTIDE SEQUENCE [LARGE SCALE GENOMIC DNA]</scope>
    <source>
        <strain evidence="2 3">AN3</strain>
    </source>
</reference>
<proteinExistence type="predicted"/>
<evidence type="ECO:0000313" key="3">
    <source>
        <dbReference type="Proteomes" id="UP000549052"/>
    </source>
</evidence>
<organism evidence="2 3">
    <name type="scientific">Phyllobacterium myrsinacearum</name>
    <dbReference type="NCBI Taxonomy" id="28101"/>
    <lineage>
        <taxon>Bacteria</taxon>
        <taxon>Pseudomonadati</taxon>
        <taxon>Pseudomonadota</taxon>
        <taxon>Alphaproteobacteria</taxon>
        <taxon>Hyphomicrobiales</taxon>
        <taxon>Phyllobacteriaceae</taxon>
        <taxon>Phyllobacterium</taxon>
    </lineage>
</organism>
<dbReference type="RefSeq" id="WP_182547925.1">
    <property type="nucleotide sequence ID" value="NZ_JACGXN010000001.1"/>
</dbReference>
<keyword evidence="1" id="KW-1133">Transmembrane helix</keyword>
<name>A0A839EEQ8_9HYPH</name>
<dbReference type="Proteomes" id="UP000549052">
    <property type="component" value="Unassembled WGS sequence"/>
</dbReference>
<feature type="transmembrane region" description="Helical" evidence="1">
    <location>
        <begin position="20"/>
        <end position="41"/>
    </location>
</feature>
<evidence type="ECO:0000313" key="2">
    <source>
        <dbReference type="EMBL" id="MBA8877229.1"/>
    </source>
</evidence>
<keyword evidence="1" id="KW-0472">Membrane</keyword>
<sequence length="108" mass="12103">MNDYNFWSDLLDTFQSSPDWIKAVWLLIPPGFLLGLVALTMRFRIAAKQMDQSPKGELIYSIHRDIRNQLHVVSHIPVTDGNPALLLLDPPASSELASQEPNRLAPPA</sequence>
<dbReference type="AlphaFoldDB" id="A0A839EEQ8"/>
<evidence type="ECO:0000256" key="1">
    <source>
        <dbReference type="SAM" id="Phobius"/>
    </source>
</evidence>
<comment type="caution">
    <text evidence="2">The sequence shown here is derived from an EMBL/GenBank/DDBJ whole genome shotgun (WGS) entry which is preliminary data.</text>
</comment>
<keyword evidence="1" id="KW-0812">Transmembrane</keyword>
<accession>A0A839EEQ8</accession>
<protein>
    <submittedName>
        <fullName evidence="2">Uncharacterized protein</fullName>
    </submittedName>
</protein>
<keyword evidence="3" id="KW-1185">Reference proteome</keyword>
<dbReference type="EMBL" id="JACGXN010000001">
    <property type="protein sequence ID" value="MBA8877229.1"/>
    <property type="molecule type" value="Genomic_DNA"/>
</dbReference>